<dbReference type="EMBL" id="AHES01000041">
    <property type="protein sequence ID" value="EOO71548.1"/>
    <property type="molecule type" value="Genomic_DNA"/>
</dbReference>
<dbReference type="AlphaFoldDB" id="R8HF95"/>
<sequence>MIKSLLLKKVLLLTVLVLLYSSLVPQSNSTGASTLENVLASEAIDQHIYFIFLF</sequence>
<evidence type="ECO:0000313" key="2">
    <source>
        <dbReference type="Proteomes" id="UP000014040"/>
    </source>
</evidence>
<dbReference type="Proteomes" id="UP000014040">
    <property type="component" value="Unassembled WGS sequence"/>
</dbReference>
<evidence type="ECO:0000313" key="1">
    <source>
        <dbReference type="EMBL" id="EOO71548.1"/>
    </source>
</evidence>
<organism evidence="1 2">
    <name type="scientific">Bacillus cereus VD021</name>
    <dbReference type="NCBI Taxonomy" id="1053224"/>
    <lineage>
        <taxon>Bacteria</taxon>
        <taxon>Bacillati</taxon>
        <taxon>Bacillota</taxon>
        <taxon>Bacilli</taxon>
        <taxon>Bacillales</taxon>
        <taxon>Bacillaceae</taxon>
        <taxon>Bacillus</taxon>
        <taxon>Bacillus cereus group</taxon>
    </lineage>
</organism>
<accession>R8HF95</accession>
<gene>
    <name evidence="1" type="ORF">IIC_04321</name>
</gene>
<comment type="caution">
    <text evidence="1">The sequence shown here is derived from an EMBL/GenBank/DDBJ whole genome shotgun (WGS) entry which is preliminary data.</text>
</comment>
<protein>
    <submittedName>
        <fullName evidence="1">Uncharacterized protein</fullName>
    </submittedName>
</protein>
<dbReference type="RefSeq" id="WP_016102431.1">
    <property type="nucleotide sequence ID" value="NZ_KB976282.1"/>
</dbReference>
<dbReference type="HOGENOM" id="CLU_3040116_0_0_9"/>
<name>R8HF95_BACCE</name>
<reference evidence="1 2" key="1">
    <citation type="submission" date="2012-12" db="EMBL/GenBank/DDBJ databases">
        <title>The Genome Sequence of Bacillus cereus VD021.</title>
        <authorList>
            <consortium name="The Broad Institute Genome Sequencing Platform"/>
            <consortium name="The Broad Institute Genome Sequencing Center for Infectious Disease"/>
            <person name="Feldgarden M."/>
            <person name="Van der Auwera G.A."/>
            <person name="Mahillon J."/>
            <person name="Duprez V."/>
            <person name="Timmery S."/>
            <person name="Mattelet C."/>
            <person name="Dierick K."/>
            <person name="Sun M."/>
            <person name="Yu Z."/>
            <person name="Zhu L."/>
            <person name="Hu X."/>
            <person name="Shank E.B."/>
            <person name="Swiecicka I."/>
            <person name="Hansen B.M."/>
            <person name="Andrup L."/>
            <person name="Walker B."/>
            <person name="Young S.K."/>
            <person name="Zeng Q."/>
            <person name="Gargeya S."/>
            <person name="Fitzgerald M."/>
            <person name="Haas B."/>
            <person name="Abouelleil A."/>
            <person name="Alvarado L."/>
            <person name="Arachchi H.M."/>
            <person name="Berlin A.M."/>
            <person name="Chapman S.B."/>
            <person name="Dewar J."/>
            <person name="Goldberg J."/>
            <person name="Griggs A."/>
            <person name="Gujja S."/>
            <person name="Hansen M."/>
            <person name="Howarth C."/>
            <person name="Imamovic A."/>
            <person name="Larimer J."/>
            <person name="McCowan C."/>
            <person name="Murphy C."/>
            <person name="Neiman D."/>
            <person name="Pearson M."/>
            <person name="Priest M."/>
            <person name="Roberts A."/>
            <person name="Saif S."/>
            <person name="Shea T."/>
            <person name="Sisk P."/>
            <person name="Sykes S."/>
            <person name="Wortman J."/>
            <person name="Nusbaum C."/>
            <person name="Birren B."/>
        </authorList>
    </citation>
    <scope>NUCLEOTIDE SEQUENCE [LARGE SCALE GENOMIC DNA]</scope>
    <source>
        <strain evidence="1 2">VD021</strain>
    </source>
</reference>
<proteinExistence type="predicted"/>
<dbReference type="PATRIC" id="fig|1053224.3.peg.4379"/>